<name>A0A448XJK1_9PLAT</name>
<comment type="caution">
    <text evidence="1">The sequence shown here is derived from an EMBL/GenBank/DDBJ whole genome shotgun (WGS) entry which is preliminary data.</text>
</comment>
<organism evidence="1 2">
    <name type="scientific">Protopolystoma xenopodis</name>
    <dbReference type="NCBI Taxonomy" id="117903"/>
    <lineage>
        <taxon>Eukaryota</taxon>
        <taxon>Metazoa</taxon>
        <taxon>Spiralia</taxon>
        <taxon>Lophotrochozoa</taxon>
        <taxon>Platyhelminthes</taxon>
        <taxon>Monogenea</taxon>
        <taxon>Polyopisthocotylea</taxon>
        <taxon>Polystomatidea</taxon>
        <taxon>Polystomatidae</taxon>
        <taxon>Protopolystoma</taxon>
    </lineage>
</organism>
<dbReference type="AlphaFoldDB" id="A0A448XJK1"/>
<keyword evidence="2" id="KW-1185">Reference proteome</keyword>
<evidence type="ECO:0000313" key="2">
    <source>
        <dbReference type="Proteomes" id="UP000784294"/>
    </source>
</evidence>
<gene>
    <name evidence="1" type="ORF">PXEA_LOCUS31589</name>
</gene>
<dbReference type="OrthoDB" id="6282333at2759"/>
<sequence>MSNYSETAGSAAGATMVNAFSRTSSFIRASDRLIDNNAAFSLLKFASNRWLDIRLDVSTK</sequence>
<dbReference type="EMBL" id="CAAALY010257038">
    <property type="protein sequence ID" value="VEL38149.1"/>
    <property type="molecule type" value="Genomic_DNA"/>
</dbReference>
<accession>A0A448XJK1</accession>
<proteinExistence type="predicted"/>
<protein>
    <submittedName>
        <fullName evidence="1">Uncharacterized protein</fullName>
    </submittedName>
</protein>
<reference evidence="1" key="1">
    <citation type="submission" date="2018-11" db="EMBL/GenBank/DDBJ databases">
        <authorList>
            <consortium name="Pathogen Informatics"/>
        </authorList>
    </citation>
    <scope>NUCLEOTIDE SEQUENCE</scope>
</reference>
<dbReference type="Proteomes" id="UP000784294">
    <property type="component" value="Unassembled WGS sequence"/>
</dbReference>
<evidence type="ECO:0000313" key="1">
    <source>
        <dbReference type="EMBL" id="VEL38149.1"/>
    </source>
</evidence>